<comment type="caution">
    <text evidence="2">The sequence shown here is derived from an EMBL/GenBank/DDBJ whole genome shotgun (WGS) entry which is preliminary data.</text>
</comment>
<accession>A0A1E3H9V1</accession>
<dbReference type="GeneID" id="30158994"/>
<dbReference type="AlphaFoldDB" id="A0A1E3H9V1"/>
<dbReference type="OrthoDB" id="10597259at2759"/>
<feature type="compositionally biased region" description="Acidic residues" evidence="1">
    <location>
        <begin position="53"/>
        <end position="65"/>
    </location>
</feature>
<name>A0A1E3H9V1_9TREE</name>
<evidence type="ECO:0000256" key="1">
    <source>
        <dbReference type="SAM" id="MobiDB-lite"/>
    </source>
</evidence>
<feature type="region of interest" description="Disordered" evidence="1">
    <location>
        <begin position="1"/>
        <end position="77"/>
    </location>
</feature>
<evidence type="ECO:0000313" key="2">
    <source>
        <dbReference type="EMBL" id="ODN73118.1"/>
    </source>
</evidence>
<protein>
    <submittedName>
        <fullName evidence="2">Uncharacterized protein</fullName>
    </submittedName>
</protein>
<keyword evidence="3" id="KW-1185">Reference proteome</keyword>
<dbReference type="RefSeq" id="XP_018989030.1">
    <property type="nucleotide sequence ID" value="XM_019142459.1"/>
</dbReference>
<dbReference type="Proteomes" id="UP000094065">
    <property type="component" value="Unassembled WGS sequence"/>
</dbReference>
<proteinExistence type="predicted"/>
<evidence type="ECO:0000313" key="3">
    <source>
        <dbReference type="Proteomes" id="UP000094065"/>
    </source>
</evidence>
<reference evidence="2 3" key="1">
    <citation type="submission" date="2016-06" db="EMBL/GenBank/DDBJ databases">
        <title>Evolution of pathogenesis and genome organization in the Tremellales.</title>
        <authorList>
            <person name="Cuomo C."/>
            <person name="Litvintseva A."/>
            <person name="Heitman J."/>
            <person name="Chen Y."/>
            <person name="Sun S."/>
            <person name="Springer D."/>
            <person name="Dromer F."/>
            <person name="Young S."/>
            <person name="Zeng Q."/>
            <person name="Chapman S."/>
            <person name="Gujja S."/>
            <person name="Saif S."/>
            <person name="Birren B."/>
        </authorList>
    </citation>
    <scope>NUCLEOTIDE SEQUENCE [LARGE SCALE GENOMIC DNA]</scope>
    <source>
        <strain evidence="2 3">CBS 6039</strain>
    </source>
</reference>
<sequence>MSQPDSREQANYVYPDSLTLDNGNPLGRHPYYRTLRQEEVDEEAYEGGYRNDDLEEYHDDDEDDYLQGHTDIQNSEG</sequence>
<dbReference type="EMBL" id="AWGJ01000013">
    <property type="protein sequence ID" value="ODN73118.1"/>
    <property type="molecule type" value="Genomic_DNA"/>
</dbReference>
<organism evidence="2 3">
    <name type="scientific">Cryptococcus amylolentus CBS 6039</name>
    <dbReference type="NCBI Taxonomy" id="1295533"/>
    <lineage>
        <taxon>Eukaryota</taxon>
        <taxon>Fungi</taxon>
        <taxon>Dikarya</taxon>
        <taxon>Basidiomycota</taxon>
        <taxon>Agaricomycotina</taxon>
        <taxon>Tremellomycetes</taxon>
        <taxon>Tremellales</taxon>
        <taxon>Cryptococcaceae</taxon>
        <taxon>Cryptococcus</taxon>
    </lineage>
</organism>
<gene>
    <name evidence="2" type="ORF">L202_07685</name>
</gene>